<keyword evidence="1" id="KW-1133">Transmembrane helix</keyword>
<organism evidence="2 3">
    <name type="scientific">Neoaquamicrobium sediminum</name>
    <dbReference type="NCBI Taxonomy" id="1849104"/>
    <lineage>
        <taxon>Bacteria</taxon>
        <taxon>Pseudomonadati</taxon>
        <taxon>Pseudomonadota</taxon>
        <taxon>Alphaproteobacteria</taxon>
        <taxon>Hyphomicrobiales</taxon>
        <taxon>Phyllobacteriaceae</taxon>
        <taxon>Neoaquamicrobium</taxon>
    </lineage>
</organism>
<feature type="transmembrane region" description="Helical" evidence="1">
    <location>
        <begin position="7"/>
        <end position="28"/>
    </location>
</feature>
<keyword evidence="1" id="KW-0812">Transmembrane</keyword>
<keyword evidence="3" id="KW-1185">Reference proteome</keyword>
<dbReference type="NCBIfam" id="TIGR02532">
    <property type="entry name" value="IV_pilin_GFxxxE"/>
    <property type="match status" value="1"/>
</dbReference>
<keyword evidence="1" id="KW-0472">Membrane</keyword>
<dbReference type="Pfam" id="PF07963">
    <property type="entry name" value="N_methyl"/>
    <property type="match status" value="1"/>
</dbReference>
<evidence type="ECO:0000313" key="3">
    <source>
        <dbReference type="Proteomes" id="UP001559025"/>
    </source>
</evidence>
<proteinExistence type="predicted"/>
<protein>
    <submittedName>
        <fullName evidence="2">Prepilin-type N-terminal cleavage/methylation domain-containing protein</fullName>
    </submittedName>
</protein>
<dbReference type="InterPro" id="IPR012902">
    <property type="entry name" value="N_methyl_site"/>
</dbReference>
<evidence type="ECO:0000313" key="2">
    <source>
        <dbReference type="EMBL" id="MEX4010573.1"/>
    </source>
</evidence>
<dbReference type="RefSeq" id="WP_368805234.1">
    <property type="nucleotide sequence ID" value="NZ_JAZHFV010000016.1"/>
</dbReference>
<accession>A0ABV3X2G8</accession>
<comment type="caution">
    <text evidence="2">The sequence shown here is derived from an EMBL/GenBank/DDBJ whole genome shotgun (WGS) entry which is preliminary data.</text>
</comment>
<gene>
    <name evidence="2" type="ORF">V1479_25015</name>
</gene>
<sequence length="120" mass="12970">MKRTRRGFTLIEVMAAFVIALVLIVPVASIISGISGSFGGLQRSVERRANLQLAAAAAMAVNPLRAGDFTLGDFRVEVRPRIDENTSDLRRAGWQLYTLSVSQPSVSSAQILETVRSAPL</sequence>
<reference evidence="2 3" key="1">
    <citation type="submission" date="2024-01" db="EMBL/GenBank/DDBJ databases">
        <title>New evidence supports the origin of RcGTA from prophage.</title>
        <authorList>
            <person name="Xu Y."/>
            <person name="Liu B."/>
            <person name="Chen F."/>
        </authorList>
    </citation>
    <scope>NUCLEOTIDE SEQUENCE [LARGE SCALE GENOMIC DNA]</scope>
    <source>
        <strain evidence="2 3">CBW1107-2</strain>
    </source>
</reference>
<name>A0ABV3X2G8_9HYPH</name>
<dbReference type="EMBL" id="JAZHFV010000016">
    <property type="protein sequence ID" value="MEX4010573.1"/>
    <property type="molecule type" value="Genomic_DNA"/>
</dbReference>
<evidence type="ECO:0000256" key="1">
    <source>
        <dbReference type="SAM" id="Phobius"/>
    </source>
</evidence>
<dbReference type="Proteomes" id="UP001559025">
    <property type="component" value="Unassembled WGS sequence"/>
</dbReference>